<dbReference type="Gene3D" id="3.40.190.10">
    <property type="entry name" value="Periplasmic binding protein-like II"/>
    <property type="match status" value="1"/>
</dbReference>
<dbReference type="Proteomes" id="UP001597365">
    <property type="component" value="Unassembled WGS sequence"/>
</dbReference>
<evidence type="ECO:0000256" key="1">
    <source>
        <dbReference type="SAM" id="SignalP"/>
    </source>
</evidence>
<dbReference type="RefSeq" id="WP_380900923.1">
    <property type="nucleotide sequence ID" value="NZ_JBHUFU010000009.1"/>
</dbReference>
<dbReference type="PANTHER" id="PTHR43649:SF12">
    <property type="entry name" value="DIACETYLCHITOBIOSE BINDING PROTEIN DASA"/>
    <property type="match status" value="1"/>
</dbReference>
<dbReference type="EMBL" id="JBHUFU010000009">
    <property type="protein sequence ID" value="MFD1831214.1"/>
    <property type="molecule type" value="Genomic_DNA"/>
</dbReference>
<feature type="chain" id="PRO_5045339944" evidence="1">
    <location>
        <begin position="34"/>
        <end position="440"/>
    </location>
</feature>
<dbReference type="PANTHER" id="PTHR43649">
    <property type="entry name" value="ARABINOSE-BINDING PROTEIN-RELATED"/>
    <property type="match status" value="1"/>
</dbReference>
<dbReference type="InterPro" id="IPR006059">
    <property type="entry name" value="SBP"/>
</dbReference>
<evidence type="ECO:0000313" key="2">
    <source>
        <dbReference type="EMBL" id="MFD1831214.1"/>
    </source>
</evidence>
<name>A0ABW4PLP7_9ACTN</name>
<keyword evidence="3" id="KW-1185">Reference proteome</keyword>
<accession>A0ABW4PLP7</accession>
<dbReference type="SUPFAM" id="SSF53850">
    <property type="entry name" value="Periplasmic binding protein-like II"/>
    <property type="match status" value="1"/>
</dbReference>
<feature type="signal peptide" evidence="1">
    <location>
        <begin position="1"/>
        <end position="33"/>
    </location>
</feature>
<keyword evidence="1" id="KW-0732">Signal</keyword>
<reference evidence="3" key="1">
    <citation type="journal article" date="2019" name="Int. J. Syst. Evol. Microbiol.">
        <title>The Global Catalogue of Microorganisms (GCM) 10K type strain sequencing project: providing services to taxonomists for standard genome sequencing and annotation.</title>
        <authorList>
            <consortium name="The Broad Institute Genomics Platform"/>
            <consortium name="The Broad Institute Genome Sequencing Center for Infectious Disease"/>
            <person name="Wu L."/>
            <person name="Ma J."/>
        </authorList>
    </citation>
    <scope>NUCLEOTIDE SEQUENCE [LARGE SCALE GENOMIC DNA]</scope>
    <source>
        <strain evidence="3">CGMCC 4.7455</strain>
    </source>
</reference>
<dbReference type="InterPro" id="IPR050490">
    <property type="entry name" value="Bact_solute-bd_prot1"/>
</dbReference>
<proteinExistence type="predicted"/>
<organism evidence="2 3">
    <name type="scientific">Streptomyces desertarenae</name>
    <dbReference type="NCBI Taxonomy" id="2666184"/>
    <lineage>
        <taxon>Bacteria</taxon>
        <taxon>Bacillati</taxon>
        <taxon>Actinomycetota</taxon>
        <taxon>Actinomycetes</taxon>
        <taxon>Kitasatosporales</taxon>
        <taxon>Streptomycetaceae</taxon>
        <taxon>Streptomyces</taxon>
    </lineage>
</organism>
<evidence type="ECO:0000313" key="3">
    <source>
        <dbReference type="Proteomes" id="UP001597365"/>
    </source>
</evidence>
<dbReference type="Pfam" id="PF01547">
    <property type="entry name" value="SBP_bac_1"/>
    <property type="match status" value="1"/>
</dbReference>
<comment type="caution">
    <text evidence="2">The sequence shown here is derived from an EMBL/GenBank/DDBJ whole genome shotgun (WGS) entry which is preliminary data.</text>
</comment>
<gene>
    <name evidence="2" type="ORF">ACFSJS_16275</name>
</gene>
<sequence>MKTMRLRATGHTTRHALLAGTVLALMAPLAACGGGSDTAEGDGKTLRLWHYEQEDGALSNAWDAAIAEFKKTHPDVKVVFERKTFDQIQQNAGMILNSDKAPDVMEYNKGNATTGLLAKQGLLTDLTATVRERGWDKKISESASVTARYDAKGEMGGDTWYGIPNYGEFVLAYYNDDLFEKHDITKPTDFKSFEAALAEFKAAGITPLANAGNDHPAGHWLYLLALSKADDTWVENYQLYKGEVDFHGPEWTYAVNKYKEWLDKGYFDKKDVGLKGNDMTEQFVSQKRPILVGGNWWFGGFTTDIENFQWSTAPYPGSEKTLGSGGNHWVIPTKAKNKELAEDFIDITMSDKIQKLIGEEGNVPLAAKPDSITNPKSRELITAFNTYQSSNGLAFYPDWPVTGYYDTWMAATQNLMNGGKPDAALDELAAPYEKYAASRR</sequence>
<protein>
    <submittedName>
        <fullName evidence="2">Extracellular solute-binding protein</fullName>
    </submittedName>
</protein>